<dbReference type="RefSeq" id="WP_227283724.1">
    <property type="nucleotide sequence ID" value="NZ_JAJDLA010000017.1"/>
</dbReference>
<sequence length="200" mass="22852">MPTKPKRIRRNLKTSLKIQVVCEGDTEYSYLYSILKGLSNVNILSINGGGYGKFSNHIEKYSSLYSIFLVVVDLDKAQHRDSECKLLNRLIKNLATLDIRNCIFLNGPDIEYWIACCIGRPNDTLTELSELGYVKGNTVNTFLNNQHGSIDIAKQHVNSTRVYYSKPNVDCKYGLYKEFLNERQSTLGNLLPYIEELNRS</sequence>
<dbReference type="EMBL" id="JAJDLA010000017">
    <property type="protein sequence ID" value="MCB8606332.1"/>
    <property type="molecule type" value="Genomic_DNA"/>
</dbReference>
<reference evidence="1" key="1">
    <citation type="submission" date="2021-10" db="EMBL/GenBank/DDBJ databases">
        <title>Collection of gut derived symbiotic bacterial strains cultured from healthy donors.</title>
        <authorList>
            <person name="Lin H."/>
            <person name="Littmann E."/>
            <person name="Kohout C."/>
            <person name="Pamer E.G."/>
        </authorList>
    </citation>
    <scope>NUCLEOTIDE SEQUENCE</scope>
    <source>
        <strain evidence="1">DFI.4.35</strain>
    </source>
</reference>
<accession>A0AB35HBJ0</accession>
<evidence type="ECO:0000313" key="2">
    <source>
        <dbReference type="Proteomes" id="UP001198010"/>
    </source>
</evidence>
<organism evidence="1 2">
    <name type="scientific">Veillonella nakazawae</name>
    <dbReference type="NCBI Taxonomy" id="2682456"/>
    <lineage>
        <taxon>Bacteria</taxon>
        <taxon>Bacillati</taxon>
        <taxon>Bacillota</taxon>
        <taxon>Negativicutes</taxon>
        <taxon>Veillonellales</taxon>
        <taxon>Veillonellaceae</taxon>
        <taxon>Veillonella</taxon>
    </lineage>
</organism>
<dbReference type="AlphaFoldDB" id="A0AB35HBJ0"/>
<evidence type="ECO:0008006" key="3">
    <source>
        <dbReference type="Google" id="ProtNLM"/>
    </source>
</evidence>
<proteinExistence type="predicted"/>
<protein>
    <recommendedName>
        <fullName evidence="3">RloB-like protein</fullName>
    </recommendedName>
</protein>
<evidence type="ECO:0000313" key="1">
    <source>
        <dbReference type="EMBL" id="MCB8606332.1"/>
    </source>
</evidence>
<comment type="caution">
    <text evidence="1">The sequence shown here is derived from an EMBL/GenBank/DDBJ whole genome shotgun (WGS) entry which is preliminary data.</text>
</comment>
<gene>
    <name evidence="1" type="ORF">LJD63_08675</name>
</gene>
<name>A0AB35HBJ0_9FIRM</name>
<dbReference type="Proteomes" id="UP001198010">
    <property type="component" value="Unassembled WGS sequence"/>
</dbReference>